<proteinExistence type="predicted"/>
<dbReference type="AlphaFoldDB" id="A0A0C3EMJ2"/>
<dbReference type="HOGENOM" id="CLU_2559647_0_0_1"/>
<accession>A0A0C3EMJ2</accession>
<evidence type="ECO:0000313" key="1">
    <source>
        <dbReference type="EMBL" id="KIM69429.1"/>
    </source>
</evidence>
<sequence length="82" mass="9311">MWCAGPVWMNILQGSGWFPALEFRSSATSVAMYSLASEYPDKSMGEIIPFPDANPTSLYRPIHPVWGLGSLERREVHQREQK</sequence>
<dbReference type="InParanoid" id="A0A0C3EMJ2"/>
<name>A0A0C3EMJ2_9AGAM</name>
<dbReference type="EMBL" id="KN822006">
    <property type="protein sequence ID" value="KIM69429.1"/>
    <property type="molecule type" value="Genomic_DNA"/>
</dbReference>
<organism evidence="1 2">
    <name type="scientific">Scleroderma citrinum Foug A</name>
    <dbReference type="NCBI Taxonomy" id="1036808"/>
    <lineage>
        <taxon>Eukaryota</taxon>
        <taxon>Fungi</taxon>
        <taxon>Dikarya</taxon>
        <taxon>Basidiomycota</taxon>
        <taxon>Agaricomycotina</taxon>
        <taxon>Agaricomycetes</taxon>
        <taxon>Agaricomycetidae</taxon>
        <taxon>Boletales</taxon>
        <taxon>Sclerodermatineae</taxon>
        <taxon>Sclerodermataceae</taxon>
        <taxon>Scleroderma</taxon>
    </lineage>
</organism>
<keyword evidence="2" id="KW-1185">Reference proteome</keyword>
<reference evidence="1 2" key="1">
    <citation type="submission" date="2014-04" db="EMBL/GenBank/DDBJ databases">
        <authorList>
            <consortium name="DOE Joint Genome Institute"/>
            <person name="Kuo A."/>
            <person name="Kohler A."/>
            <person name="Nagy L.G."/>
            <person name="Floudas D."/>
            <person name="Copeland A."/>
            <person name="Barry K.W."/>
            <person name="Cichocki N."/>
            <person name="Veneault-Fourrey C."/>
            <person name="LaButti K."/>
            <person name="Lindquist E.A."/>
            <person name="Lipzen A."/>
            <person name="Lundell T."/>
            <person name="Morin E."/>
            <person name="Murat C."/>
            <person name="Sun H."/>
            <person name="Tunlid A."/>
            <person name="Henrissat B."/>
            <person name="Grigoriev I.V."/>
            <person name="Hibbett D.S."/>
            <person name="Martin F."/>
            <person name="Nordberg H.P."/>
            <person name="Cantor M.N."/>
            <person name="Hua S.X."/>
        </authorList>
    </citation>
    <scope>NUCLEOTIDE SEQUENCE [LARGE SCALE GENOMIC DNA]</scope>
    <source>
        <strain evidence="1 2">Foug A</strain>
    </source>
</reference>
<reference evidence="2" key="2">
    <citation type="submission" date="2015-01" db="EMBL/GenBank/DDBJ databases">
        <title>Evolutionary Origins and Diversification of the Mycorrhizal Mutualists.</title>
        <authorList>
            <consortium name="DOE Joint Genome Institute"/>
            <consortium name="Mycorrhizal Genomics Consortium"/>
            <person name="Kohler A."/>
            <person name="Kuo A."/>
            <person name="Nagy L.G."/>
            <person name="Floudas D."/>
            <person name="Copeland A."/>
            <person name="Barry K.W."/>
            <person name="Cichocki N."/>
            <person name="Veneault-Fourrey C."/>
            <person name="LaButti K."/>
            <person name="Lindquist E.A."/>
            <person name="Lipzen A."/>
            <person name="Lundell T."/>
            <person name="Morin E."/>
            <person name="Murat C."/>
            <person name="Riley R."/>
            <person name="Ohm R."/>
            <person name="Sun H."/>
            <person name="Tunlid A."/>
            <person name="Henrissat B."/>
            <person name="Grigoriev I.V."/>
            <person name="Hibbett D.S."/>
            <person name="Martin F."/>
        </authorList>
    </citation>
    <scope>NUCLEOTIDE SEQUENCE [LARGE SCALE GENOMIC DNA]</scope>
    <source>
        <strain evidence="2">Foug A</strain>
    </source>
</reference>
<gene>
    <name evidence="1" type="ORF">SCLCIDRAFT_701720</name>
</gene>
<dbReference type="Proteomes" id="UP000053989">
    <property type="component" value="Unassembled WGS sequence"/>
</dbReference>
<protein>
    <submittedName>
        <fullName evidence="1">Uncharacterized protein</fullName>
    </submittedName>
</protein>
<evidence type="ECO:0000313" key="2">
    <source>
        <dbReference type="Proteomes" id="UP000053989"/>
    </source>
</evidence>